<organism evidence="1 2">
    <name type="scientific">Lentibacillus kimchii</name>
    <dbReference type="NCBI Taxonomy" id="1542911"/>
    <lineage>
        <taxon>Bacteria</taxon>
        <taxon>Bacillati</taxon>
        <taxon>Bacillota</taxon>
        <taxon>Bacilli</taxon>
        <taxon>Bacillales</taxon>
        <taxon>Bacillaceae</taxon>
        <taxon>Lentibacillus</taxon>
    </lineage>
</organism>
<dbReference type="Proteomes" id="UP001596620">
    <property type="component" value="Unassembled WGS sequence"/>
</dbReference>
<proteinExistence type="predicted"/>
<dbReference type="Pfam" id="PF11964">
    <property type="entry name" value="SpoIIAA-like"/>
    <property type="match status" value="1"/>
</dbReference>
<name>A0ABW2URS4_9BACI</name>
<evidence type="ECO:0000313" key="2">
    <source>
        <dbReference type="Proteomes" id="UP001596620"/>
    </source>
</evidence>
<dbReference type="EMBL" id="JBHTGR010000007">
    <property type="protein sequence ID" value="MFC7746599.1"/>
    <property type="molecule type" value="Genomic_DNA"/>
</dbReference>
<dbReference type="RefSeq" id="WP_382358106.1">
    <property type="nucleotide sequence ID" value="NZ_JBHTGR010000007.1"/>
</dbReference>
<sequence>MINVTTQTNSPIIEMAINGNVDKSDIEAFEETFKQKMTEQEPVNLLITVENMEGVTLKGLVEDLKMIRYIRSMKKAAVVTDTTWLKADAKLENLFPGVEVNYFTPDHAETAREWLKD</sequence>
<dbReference type="InterPro" id="IPR036513">
    <property type="entry name" value="STAS_dom_sf"/>
</dbReference>
<protein>
    <submittedName>
        <fullName evidence="1">STAS/SEC14 domain-containing protein</fullName>
    </submittedName>
</protein>
<dbReference type="InterPro" id="IPR038396">
    <property type="entry name" value="SpoIIAA-like_sf"/>
</dbReference>
<dbReference type="Gene3D" id="3.40.50.10600">
    <property type="entry name" value="SpoIIaa-like domains"/>
    <property type="match status" value="1"/>
</dbReference>
<comment type="caution">
    <text evidence="1">The sequence shown here is derived from an EMBL/GenBank/DDBJ whole genome shotgun (WGS) entry which is preliminary data.</text>
</comment>
<evidence type="ECO:0000313" key="1">
    <source>
        <dbReference type="EMBL" id="MFC7746599.1"/>
    </source>
</evidence>
<gene>
    <name evidence="1" type="ORF">ACFQU8_05010</name>
</gene>
<dbReference type="InterPro" id="IPR021866">
    <property type="entry name" value="SpoIIAA-like"/>
</dbReference>
<dbReference type="SUPFAM" id="SSF52091">
    <property type="entry name" value="SpoIIaa-like"/>
    <property type="match status" value="1"/>
</dbReference>
<accession>A0ABW2URS4</accession>
<keyword evidence="2" id="KW-1185">Reference proteome</keyword>
<reference evidence="2" key="1">
    <citation type="journal article" date="2019" name="Int. J. Syst. Evol. Microbiol.">
        <title>The Global Catalogue of Microorganisms (GCM) 10K type strain sequencing project: providing services to taxonomists for standard genome sequencing and annotation.</title>
        <authorList>
            <consortium name="The Broad Institute Genomics Platform"/>
            <consortium name="The Broad Institute Genome Sequencing Center for Infectious Disease"/>
            <person name="Wu L."/>
            <person name="Ma J."/>
        </authorList>
    </citation>
    <scope>NUCLEOTIDE SEQUENCE [LARGE SCALE GENOMIC DNA]</scope>
    <source>
        <strain evidence="2">JCM 30234</strain>
    </source>
</reference>